<proteinExistence type="predicted"/>
<dbReference type="AlphaFoldDB" id="A0A024G9V3"/>
<evidence type="ECO:0000256" key="1">
    <source>
        <dbReference type="SAM" id="SignalP"/>
    </source>
</evidence>
<feature type="chain" id="PRO_5001532325" evidence="1">
    <location>
        <begin position="17"/>
        <end position="156"/>
    </location>
</feature>
<evidence type="ECO:0000313" key="3">
    <source>
        <dbReference type="Proteomes" id="UP000053237"/>
    </source>
</evidence>
<evidence type="ECO:0000313" key="2">
    <source>
        <dbReference type="EMBL" id="CCI43661.1"/>
    </source>
</evidence>
<dbReference type="Proteomes" id="UP000053237">
    <property type="component" value="Unassembled WGS sequence"/>
</dbReference>
<name>A0A024G9V3_9STRA</name>
<comment type="caution">
    <text evidence="2">The sequence shown here is derived from an EMBL/GenBank/DDBJ whole genome shotgun (WGS) entry which is preliminary data.</text>
</comment>
<protein>
    <submittedName>
        <fullName evidence="2">Uncharacterized protein</fullName>
    </submittedName>
</protein>
<dbReference type="InParanoid" id="A0A024G9V3"/>
<gene>
    <name evidence="2" type="ORF">BN9_044450</name>
</gene>
<organism evidence="2 3">
    <name type="scientific">Albugo candida</name>
    <dbReference type="NCBI Taxonomy" id="65357"/>
    <lineage>
        <taxon>Eukaryota</taxon>
        <taxon>Sar</taxon>
        <taxon>Stramenopiles</taxon>
        <taxon>Oomycota</taxon>
        <taxon>Peronosporomycetes</taxon>
        <taxon>Albuginales</taxon>
        <taxon>Albuginaceae</taxon>
        <taxon>Albugo</taxon>
    </lineage>
</organism>
<dbReference type="EMBL" id="CAIX01000053">
    <property type="protein sequence ID" value="CCI43661.1"/>
    <property type="molecule type" value="Genomic_DNA"/>
</dbReference>
<sequence length="156" mass="17122">MKVESVFYLFITSTLAKLISSSIPQPTLQVIASFNFALSNVRSISLTCSIVNTTSVSIWHQTSIFPILIHRISAKITCASGSRMPLAQATKQSVIRLSIVGITGWKYSFDCNVESCSTLASIKFSLASERITGMKLMTFNRVGVIEPEDLNDPAKR</sequence>
<keyword evidence="1" id="KW-0732">Signal</keyword>
<keyword evidence="3" id="KW-1185">Reference proteome</keyword>
<accession>A0A024G9V3</accession>
<reference evidence="2 3" key="1">
    <citation type="submission" date="2012-05" db="EMBL/GenBank/DDBJ databases">
        <title>Recombination and specialization in a pathogen metapopulation.</title>
        <authorList>
            <person name="Gardiner A."/>
            <person name="Kemen E."/>
            <person name="Schultz-Larsen T."/>
            <person name="MacLean D."/>
            <person name="Van Oosterhout C."/>
            <person name="Jones J.D.G."/>
        </authorList>
    </citation>
    <scope>NUCLEOTIDE SEQUENCE [LARGE SCALE GENOMIC DNA]</scope>
    <source>
        <strain evidence="2 3">Ac Nc2</strain>
    </source>
</reference>
<feature type="signal peptide" evidence="1">
    <location>
        <begin position="1"/>
        <end position="16"/>
    </location>
</feature>